<dbReference type="AlphaFoldDB" id="A0A9D4US13"/>
<keyword evidence="2" id="KW-1185">Reference proteome</keyword>
<proteinExistence type="predicted"/>
<accession>A0A9D4US13</accession>
<dbReference type="EMBL" id="JABFUD020000012">
    <property type="protein sequence ID" value="KAI5072936.1"/>
    <property type="molecule type" value="Genomic_DNA"/>
</dbReference>
<organism evidence="1 2">
    <name type="scientific">Adiantum capillus-veneris</name>
    <name type="common">Maidenhair fern</name>
    <dbReference type="NCBI Taxonomy" id="13818"/>
    <lineage>
        <taxon>Eukaryota</taxon>
        <taxon>Viridiplantae</taxon>
        <taxon>Streptophyta</taxon>
        <taxon>Embryophyta</taxon>
        <taxon>Tracheophyta</taxon>
        <taxon>Polypodiopsida</taxon>
        <taxon>Polypodiidae</taxon>
        <taxon>Polypodiales</taxon>
        <taxon>Pteridineae</taxon>
        <taxon>Pteridaceae</taxon>
        <taxon>Vittarioideae</taxon>
        <taxon>Adiantum</taxon>
    </lineage>
</organism>
<dbReference type="Proteomes" id="UP000886520">
    <property type="component" value="Chromosome 12"/>
</dbReference>
<gene>
    <name evidence="1" type="ORF">GOP47_0013042</name>
</gene>
<name>A0A9D4US13_ADICA</name>
<protein>
    <submittedName>
        <fullName evidence="1">Uncharacterized protein</fullName>
    </submittedName>
</protein>
<comment type="caution">
    <text evidence="1">The sequence shown here is derived from an EMBL/GenBank/DDBJ whole genome shotgun (WGS) entry which is preliminary data.</text>
</comment>
<evidence type="ECO:0000313" key="2">
    <source>
        <dbReference type="Proteomes" id="UP000886520"/>
    </source>
</evidence>
<reference evidence="1" key="1">
    <citation type="submission" date="2021-01" db="EMBL/GenBank/DDBJ databases">
        <title>Adiantum capillus-veneris genome.</title>
        <authorList>
            <person name="Fang Y."/>
            <person name="Liao Q."/>
        </authorList>
    </citation>
    <scope>NUCLEOTIDE SEQUENCE</scope>
    <source>
        <strain evidence="1">H3</strain>
        <tissue evidence="1">Leaf</tissue>
    </source>
</reference>
<sequence>MNVQSCLPDTQSENPSSSINVQDMKITKDQITLYRTKEDILKDSKYFYDRVQSWGVGGRMIRERGRENLLSFLEVEFLDPVGEDEDEEQGEAQVGAGDGPQEVMLEAEDAVQIVLH</sequence>
<evidence type="ECO:0000313" key="1">
    <source>
        <dbReference type="EMBL" id="KAI5072936.1"/>
    </source>
</evidence>